<gene>
    <name evidence="1" type="ORF">FAZ69_19595</name>
</gene>
<name>A0A4U1I157_9BURK</name>
<keyword evidence="2" id="KW-1185">Reference proteome</keyword>
<dbReference type="Proteomes" id="UP000305539">
    <property type="component" value="Unassembled WGS sequence"/>
</dbReference>
<reference evidence="1 2" key="1">
    <citation type="submission" date="2019-04" db="EMBL/GenBank/DDBJ databases">
        <title>Trinickia sp. 7GSK02, isolated from subtropical forest soil.</title>
        <authorList>
            <person name="Gao Z.-H."/>
            <person name="Qiu L.-H."/>
        </authorList>
    </citation>
    <scope>NUCLEOTIDE SEQUENCE [LARGE SCALE GENOMIC DNA]</scope>
    <source>
        <strain evidence="1 2">7GSK02</strain>
    </source>
</reference>
<dbReference type="RefSeq" id="WP_136896738.1">
    <property type="nucleotide sequence ID" value="NZ_SWJE01000010.1"/>
</dbReference>
<dbReference type="AlphaFoldDB" id="A0A4U1I157"/>
<evidence type="ECO:0000313" key="2">
    <source>
        <dbReference type="Proteomes" id="UP000305539"/>
    </source>
</evidence>
<dbReference type="EMBL" id="SWJE01000010">
    <property type="protein sequence ID" value="TKC86845.1"/>
    <property type="molecule type" value="Genomic_DNA"/>
</dbReference>
<organism evidence="1 2">
    <name type="scientific">Trinickia terrae</name>
    <dbReference type="NCBI Taxonomy" id="2571161"/>
    <lineage>
        <taxon>Bacteria</taxon>
        <taxon>Pseudomonadati</taxon>
        <taxon>Pseudomonadota</taxon>
        <taxon>Betaproteobacteria</taxon>
        <taxon>Burkholderiales</taxon>
        <taxon>Burkholderiaceae</taxon>
        <taxon>Trinickia</taxon>
    </lineage>
</organism>
<comment type="caution">
    <text evidence="1">The sequence shown here is derived from an EMBL/GenBank/DDBJ whole genome shotgun (WGS) entry which is preliminary data.</text>
</comment>
<dbReference type="OrthoDB" id="9088702at2"/>
<evidence type="ECO:0000313" key="1">
    <source>
        <dbReference type="EMBL" id="TKC86845.1"/>
    </source>
</evidence>
<accession>A0A4U1I157</accession>
<protein>
    <submittedName>
        <fullName evidence="1">Uncharacterized protein</fullName>
    </submittedName>
</protein>
<sequence>MRRLKHLCVARSATVLLGGAQSAFSENPVMQLDVGELTIFQQYGEFVKFQLKNRQLIQISDGVESPYSAISWSESPIGVRVSWELDAKGGKVARTFRLLDMVK</sequence>
<proteinExistence type="predicted"/>